<organism evidence="1 2">
    <name type="scientific">Multifurca ochricompacta</name>
    <dbReference type="NCBI Taxonomy" id="376703"/>
    <lineage>
        <taxon>Eukaryota</taxon>
        <taxon>Fungi</taxon>
        <taxon>Dikarya</taxon>
        <taxon>Basidiomycota</taxon>
        <taxon>Agaricomycotina</taxon>
        <taxon>Agaricomycetes</taxon>
        <taxon>Russulales</taxon>
        <taxon>Russulaceae</taxon>
        <taxon>Multifurca</taxon>
    </lineage>
</organism>
<evidence type="ECO:0000313" key="1">
    <source>
        <dbReference type="EMBL" id="KAI0294018.1"/>
    </source>
</evidence>
<proteinExistence type="predicted"/>
<evidence type="ECO:0000313" key="2">
    <source>
        <dbReference type="Proteomes" id="UP001203297"/>
    </source>
</evidence>
<protein>
    <submittedName>
        <fullName evidence="1">Uncharacterized protein</fullName>
    </submittedName>
</protein>
<gene>
    <name evidence="1" type="ORF">B0F90DRAFT_1344423</name>
</gene>
<reference evidence="1" key="1">
    <citation type="journal article" date="2022" name="New Phytol.">
        <title>Evolutionary transition to the ectomycorrhizal habit in the genomes of a hyperdiverse lineage of mushroom-forming fungi.</title>
        <authorList>
            <person name="Looney B."/>
            <person name="Miyauchi S."/>
            <person name="Morin E."/>
            <person name="Drula E."/>
            <person name="Courty P.E."/>
            <person name="Kohler A."/>
            <person name="Kuo A."/>
            <person name="LaButti K."/>
            <person name="Pangilinan J."/>
            <person name="Lipzen A."/>
            <person name="Riley R."/>
            <person name="Andreopoulos W."/>
            <person name="He G."/>
            <person name="Johnson J."/>
            <person name="Nolan M."/>
            <person name="Tritt A."/>
            <person name="Barry K.W."/>
            <person name="Grigoriev I.V."/>
            <person name="Nagy L.G."/>
            <person name="Hibbett D."/>
            <person name="Henrissat B."/>
            <person name="Matheny P.B."/>
            <person name="Labbe J."/>
            <person name="Martin F.M."/>
        </authorList>
    </citation>
    <scope>NUCLEOTIDE SEQUENCE</scope>
    <source>
        <strain evidence="1">BPL690</strain>
    </source>
</reference>
<dbReference type="Proteomes" id="UP001203297">
    <property type="component" value="Unassembled WGS sequence"/>
</dbReference>
<dbReference type="AlphaFoldDB" id="A0AAD4LXE9"/>
<keyword evidence="2" id="KW-1185">Reference proteome</keyword>
<comment type="caution">
    <text evidence="1">The sequence shown here is derived from an EMBL/GenBank/DDBJ whole genome shotgun (WGS) entry which is preliminary data.</text>
</comment>
<name>A0AAD4LXE9_9AGAM</name>
<accession>A0AAD4LXE9</accession>
<dbReference type="EMBL" id="WTXG01000083">
    <property type="protein sequence ID" value="KAI0294018.1"/>
    <property type="molecule type" value="Genomic_DNA"/>
</dbReference>
<sequence length="162" mass="18516">MFCHPLVDNQRDVTRLNRGPLTYTCTTRGIHCPMPATLGVQQPLNFKPTRSLLEAAFSTLFLWLHNFITSWRHASLIPGSAHHDFGGPLCVIRLISPWLEHPFVVHPILILLFEELTSIKRRLTHSIARNQLIPEMAARVRSLPYQRNAIFRARGSCNFPLS</sequence>